<evidence type="ECO:0000313" key="3">
    <source>
        <dbReference type="Proteomes" id="UP001139158"/>
    </source>
</evidence>
<evidence type="ECO:0000259" key="1">
    <source>
        <dbReference type="Pfam" id="PF05899"/>
    </source>
</evidence>
<dbReference type="InterPro" id="IPR014710">
    <property type="entry name" value="RmlC-like_jellyroll"/>
</dbReference>
<dbReference type="InterPro" id="IPR011051">
    <property type="entry name" value="RmlC_Cupin_sf"/>
</dbReference>
<keyword evidence="3" id="KW-1185">Reference proteome</keyword>
<dbReference type="EMBL" id="JAJFZV010000004">
    <property type="protein sequence ID" value="MCC3297429.1"/>
    <property type="molecule type" value="Genomic_DNA"/>
</dbReference>
<dbReference type="Gene3D" id="2.60.120.10">
    <property type="entry name" value="Jelly Rolls"/>
    <property type="match status" value="1"/>
</dbReference>
<evidence type="ECO:0000313" key="2">
    <source>
        <dbReference type="EMBL" id="MCC3297429.1"/>
    </source>
</evidence>
<dbReference type="InterPro" id="IPR008579">
    <property type="entry name" value="UGlyAH_Cupin_dom"/>
</dbReference>
<feature type="domain" description="(S)-ureidoglycine aminohydrolase cupin" evidence="1">
    <location>
        <begin position="46"/>
        <end position="119"/>
    </location>
</feature>
<dbReference type="Proteomes" id="UP001139158">
    <property type="component" value="Unassembled WGS sequence"/>
</dbReference>
<dbReference type="SUPFAM" id="SSF51182">
    <property type="entry name" value="RmlC-like cupins"/>
    <property type="match status" value="1"/>
</dbReference>
<dbReference type="RefSeq" id="WP_227895275.1">
    <property type="nucleotide sequence ID" value="NZ_CP099466.1"/>
</dbReference>
<dbReference type="Pfam" id="PF05899">
    <property type="entry name" value="Cupin_3"/>
    <property type="match status" value="1"/>
</dbReference>
<gene>
    <name evidence="2" type="ORF">LJ757_06375</name>
</gene>
<name>A0A9X1MCE6_9MICC</name>
<organism evidence="2 3">
    <name type="scientific">Arthrobacter caoxuetaonis</name>
    <dbReference type="NCBI Taxonomy" id="2886935"/>
    <lineage>
        <taxon>Bacteria</taxon>
        <taxon>Bacillati</taxon>
        <taxon>Actinomycetota</taxon>
        <taxon>Actinomycetes</taxon>
        <taxon>Micrococcales</taxon>
        <taxon>Micrococcaceae</taxon>
        <taxon>Arthrobacter</taxon>
    </lineage>
</organism>
<comment type="caution">
    <text evidence="2">The sequence shown here is derived from an EMBL/GenBank/DDBJ whole genome shotgun (WGS) entry which is preliminary data.</text>
</comment>
<dbReference type="AlphaFoldDB" id="A0A9X1MCE6"/>
<proteinExistence type="predicted"/>
<protein>
    <submittedName>
        <fullName evidence="2">Cupin domain-containing protein</fullName>
    </submittedName>
</protein>
<accession>A0A9X1MCE6</accession>
<sequence length="125" mass="12914">MSAVTGLPAGAAVHPDTFDLVHEPVPAAAAAAGTPSTAVQELGSFGGVDLGVWEMTEGGMYDTEADEVFVVLSGRATVQFLSPGGSVESVQELGPHTLMRLTAGTRTRWDVTQTLRKIYLTAPGG</sequence>
<reference evidence="2" key="1">
    <citation type="submission" date="2021-10" db="EMBL/GenBank/DDBJ databases">
        <title>Novel species in genus Arthrobacter.</title>
        <authorList>
            <person name="Liu Y."/>
        </authorList>
    </citation>
    <scope>NUCLEOTIDE SEQUENCE</scope>
    <source>
        <strain evidence="2">Zg-Y453</strain>
    </source>
</reference>